<comment type="caution">
    <text evidence="1">The sequence shown here is derived from an EMBL/GenBank/DDBJ whole genome shotgun (WGS) entry which is preliminary data.</text>
</comment>
<protein>
    <recommendedName>
        <fullName evidence="3">Calx-beta domain-containing protein</fullName>
    </recommendedName>
</protein>
<accession>A0A8J8GB34</accession>
<evidence type="ECO:0000313" key="1">
    <source>
        <dbReference type="EMBL" id="NRS92695.1"/>
    </source>
</evidence>
<name>A0A8J8GB34_9FLAO</name>
<gene>
    <name evidence="1" type="ORF">HNQ03_001773</name>
</gene>
<evidence type="ECO:0008006" key="3">
    <source>
        <dbReference type="Google" id="ProtNLM"/>
    </source>
</evidence>
<proteinExistence type="predicted"/>
<dbReference type="Proteomes" id="UP000610746">
    <property type="component" value="Unassembled WGS sequence"/>
</dbReference>
<dbReference type="EMBL" id="JABSNO010000011">
    <property type="protein sequence ID" value="NRS92695.1"/>
    <property type="molecule type" value="Genomic_DNA"/>
</dbReference>
<dbReference type="PROSITE" id="PS51257">
    <property type="entry name" value="PROKAR_LIPOPROTEIN"/>
    <property type="match status" value="1"/>
</dbReference>
<organism evidence="1 2">
    <name type="scientific">Frigoriflavimonas asaccharolytica</name>
    <dbReference type="NCBI Taxonomy" id="2735899"/>
    <lineage>
        <taxon>Bacteria</taxon>
        <taxon>Pseudomonadati</taxon>
        <taxon>Bacteroidota</taxon>
        <taxon>Flavobacteriia</taxon>
        <taxon>Flavobacteriales</taxon>
        <taxon>Weeksellaceae</taxon>
        <taxon>Frigoriflavimonas</taxon>
    </lineage>
</organism>
<dbReference type="InterPro" id="IPR038081">
    <property type="entry name" value="CalX-like_sf"/>
</dbReference>
<dbReference type="AlphaFoldDB" id="A0A8J8GB34"/>
<reference evidence="1" key="1">
    <citation type="submission" date="2020-05" db="EMBL/GenBank/DDBJ databases">
        <title>Genomic Encyclopedia of Type Strains, Phase IV (KMG-V): Genome sequencing to study the core and pangenomes of soil and plant-associated prokaryotes.</title>
        <authorList>
            <person name="Whitman W."/>
        </authorList>
    </citation>
    <scope>NUCLEOTIDE SEQUENCE</scope>
    <source>
        <strain evidence="1">16F</strain>
    </source>
</reference>
<keyword evidence="2" id="KW-1185">Reference proteome</keyword>
<dbReference type="Gene3D" id="2.60.40.2030">
    <property type="match status" value="1"/>
</dbReference>
<evidence type="ECO:0000313" key="2">
    <source>
        <dbReference type="Proteomes" id="UP000610746"/>
    </source>
</evidence>
<dbReference type="RefSeq" id="WP_173779286.1">
    <property type="nucleotide sequence ID" value="NZ_JABSNO010000011.1"/>
</dbReference>
<sequence length="270" mass="28536">MKNIIKLFSIFALFFIVSSCDDSRETISYDGEPSAYFLDKFAVVKGPDVGSKEYNVQIGTIAPLSAATTFKITKVSGNAVEGTDYTVENGGSVTIPAGANLGFVKIKVFGAALSQNAAKTLVFSLTSPITQAEFNNTTSLSLIFGCESALAGAYSFSTTNFGTSASNYPGPKTGTGTLTNVSDGLYLISEASFGAYDVIYGGDFASGVRLKDSCGKLSFDGNNQYGDSFNISNVSVNGTKLTFTWTTSYGEYGTTVLTRTDGKNWPANLY</sequence>